<organism evidence="1 2">
    <name type="scientific">Oikopleura dioica</name>
    <name type="common">Tunicate</name>
    <dbReference type="NCBI Taxonomy" id="34765"/>
    <lineage>
        <taxon>Eukaryota</taxon>
        <taxon>Metazoa</taxon>
        <taxon>Chordata</taxon>
        <taxon>Tunicata</taxon>
        <taxon>Appendicularia</taxon>
        <taxon>Copelata</taxon>
        <taxon>Oikopleuridae</taxon>
        <taxon>Oikopleura</taxon>
    </lineage>
</organism>
<reference evidence="1 2" key="1">
    <citation type="submission" date="2021-04" db="EMBL/GenBank/DDBJ databases">
        <authorList>
            <person name="Bliznina A."/>
        </authorList>
    </citation>
    <scope>NUCLEOTIDE SEQUENCE [LARGE SCALE GENOMIC DNA]</scope>
</reference>
<dbReference type="Proteomes" id="UP001158576">
    <property type="component" value="Chromosome 2"/>
</dbReference>
<dbReference type="EMBL" id="OU015567">
    <property type="protein sequence ID" value="CAG5112854.1"/>
    <property type="molecule type" value="Genomic_DNA"/>
</dbReference>
<evidence type="ECO:0000313" key="2">
    <source>
        <dbReference type="Proteomes" id="UP001158576"/>
    </source>
</evidence>
<keyword evidence="2" id="KW-1185">Reference proteome</keyword>
<protein>
    <submittedName>
        <fullName evidence="1">Oidioi.mRNA.OKI2018_I69.chr2.g7024.t1.cds</fullName>
    </submittedName>
</protein>
<gene>
    <name evidence="1" type="ORF">OKIOD_LOCUS15789</name>
</gene>
<accession>A0ABN7T5U3</accession>
<evidence type="ECO:0000313" key="1">
    <source>
        <dbReference type="EMBL" id="CAG5112854.1"/>
    </source>
</evidence>
<proteinExistence type="predicted"/>
<name>A0ABN7T5U3_OIKDI</name>
<sequence>MASFYEILETIDVSNPIGERIRHKLEDIATLDWDANGALALTNTASNIVYIKQLFHEIGTRLATRDVSHYPEVESKCNELILIANYRLQQEQPVIDLLEDLDEISKKIAVLQEDIDRYDAFLNLTEVKEIIEKFNLKE</sequence>